<organism evidence="1 2">
    <name type="scientific">Dreissena polymorpha</name>
    <name type="common">Zebra mussel</name>
    <name type="synonym">Mytilus polymorpha</name>
    <dbReference type="NCBI Taxonomy" id="45954"/>
    <lineage>
        <taxon>Eukaryota</taxon>
        <taxon>Metazoa</taxon>
        <taxon>Spiralia</taxon>
        <taxon>Lophotrochozoa</taxon>
        <taxon>Mollusca</taxon>
        <taxon>Bivalvia</taxon>
        <taxon>Autobranchia</taxon>
        <taxon>Heteroconchia</taxon>
        <taxon>Euheterodonta</taxon>
        <taxon>Imparidentia</taxon>
        <taxon>Neoheterodontei</taxon>
        <taxon>Myida</taxon>
        <taxon>Dreissenoidea</taxon>
        <taxon>Dreissenidae</taxon>
        <taxon>Dreissena</taxon>
    </lineage>
</organism>
<keyword evidence="2" id="KW-1185">Reference proteome</keyword>
<dbReference type="Proteomes" id="UP000828390">
    <property type="component" value="Unassembled WGS sequence"/>
</dbReference>
<sequence length="61" mass="6688">MPRVVALNKRVCAVRPFARPKLRQPGSVLTNRSIALPGIEHILHHSEPLPTQLIKMGLASA</sequence>
<accession>A0A9D4K095</accession>
<dbReference type="AlphaFoldDB" id="A0A9D4K095"/>
<comment type="caution">
    <text evidence="1">The sequence shown here is derived from an EMBL/GenBank/DDBJ whole genome shotgun (WGS) entry which is preliminary data.</text>
</comment>
<evidence type="ECO:0000313" key="1">
    <source>
        <dbReference type="EMBL" id="KAH3827212.1"/>
    </source>
</evidence>
<dbReference type="EMBL" id="JAIWYP010000005">
    <property type="protein sequence ID" value="KAH3827212.1"/>
    <property type="molecule type" value="Genomic_DNA"/>
</dbReference>
<evidence type="ECO:0000313" key="2">
    <source>
        <dbReference type="Proteomes" id="UP000828390"/>
    </source>
</evidence>
<gene>
    <name evidence="1" type="ORF">DPMN_129142</name>
</gene>
<reference evidence="1" key="1">
    <citation type="journal article" date="2019" name="bioRxiv">
        <title>The Genome of the Zebra Mussel, Dreissena polymorpha: A Resource for Invasive Species Research.</title>
        <authorList>
            <person name="McCartney M.A."/>
            <person name="Auch B."/>
            <person name="Kono T."/>
            <person name="Mallez S."/>
            <person name="Zhang Y."/>
            <person name="Obille A."/>
            <person name="Becker A."/>
            <person name="Abrahante J.E."/>
            <person name="Garbe J."/>
            <person name="Badalamenti J.P."/>
            <person name="Herman A."/>
            <person name="Mangelson H."/>
            <person name="Liachko I."/>
            <person name="Sullivan S."/>
            <person name="Sone E.D."/>
            <person name="Koren S."/>
            <person name="Silverstein K.A.T."/>
            <person name="Beckman K.B."/>
            <person name="Gohl D.M."/>
        </authorList>
    </citation>
    <scope>NUCLEOTIDE SEQUENCE</scope>
    <source>
        <strain evidence="1">Duluth1</strain>
        <tissue evidence="1">Whole animal</tissue>
    </source>
</reference>
<protein>
    <submittedName>
        <fullName evidence="1">Uncharacterized protein</fullName>
    </submittedName>
</protein>
<proteinExistence type="predicted"/>
<name>A0A9D4K095_DREPO</name>
<reference evidence="1" key="2">
    <citation type="submission" date="2020-11" db="EMBL/GenBank/DDBJ databases">
        <authorList>
            <person name="McCartney M.A."/>
            <person name="Auch B."/>
            <person name="Kono T."/>
            <person name="Mallez S."/>
            <person name="Becker A."/>
            <person name="Gohl D.M."/>
            <person name="Silverstein K.A.T."/>
            <person name="Koren S."/>
            <person name="Bechman K.B."/>
            <person name="Herman A."/>
            <person name="Abrahante J.E."/>
            <person name="Garbe J."/>
        </authorList>
    </citation>
    <scope>NUCLEOTIDE SEQUENCE</scope>
    <source>
        <strain evidence="1">Duluth1</strain>
        <tissue evidence="1">Whole animal</tissue>
    </source>
</reference>